<accession>A0A7I7YXP7</accession>
<name>A0A7I7YXP7_9MYCO</name>
<keyword evidence="2" id="KW-1185">Reference proteome</keyword>
<dbReference type="OrthoDB" id="4738244at2"/>
<dbReference type="Proteomes" id="UP000467105">
    <property type="component" value="Chromosome"/>
</dbReference>
<dbReference type="AlphaFoldDB" id="A0A7I7YXP7"/>
<protein>
    <submittedName>
        <fullName evidence="1">Uncharacterized protein</fullName>
    </submittedName>
</protein>
<evidence type="ECO:0000313" key="1">
    <source>
        <dbReference type="EMBL" id="BBZ45511.1"/>
    </source>
</evidence>
<organism evidence="1 2">
    <name type="scientific">Mycobacterium parmense</name>
    <dbReference type="NCBI Taxonomy" id="185642"/>
    <lineage>
        <taxon>Bacteria</taxon>
        <taxon>Bacillati</taxon>
        <taxon>Actinomycetota</taxon>
        <taxon>Actinomycetes</taxon>
        <taxon>Mycobacteriales</taxon>
        <taxon>Mycobacteriaceae</taxon>
        <taxon>Mycobacterium</taxon>
        <taxon>Mycobacterium simiae complex</taxon>
    </lineage>
</organism>
<reference evidence="1 2" key="1">
    <citation type="journal article" date="2019" name="Emerg. Microbes Infect.">
        <title>Comprehensive subspecies identification of 175 nontuberculous mycobacteria species based on 7547 genomic profiles.</title>
        <authorList>
            <person name="Matsumoto Y."/>
            <person name="Kinjo T."/>
            <person name="Motooka D."/>
            <person name="Nabeya D."/>
            <person name="Jung N."/>
            <person name="Uechi K."/>
            <person name="Horii T."/>
            <person name="Iida T."/>
            <person name="Fujita J."/>
            <person name="Nakamura S."/>
        </authorList>
    </citation>
    <scope>NUCLEOTIDE SEQUENCE [LARGE SCALE GENOMIC DNA]</scope>
    <source>
        <strain evidence="1 2">JCM 14742</strain>
    </source>
</reference>
<dbReference type="EMBL" id="AP022614">
    <property type="protein sequence ID" value="BBZ45511.1"/>
    <property type="molecule type" value="Genomic_DNA"/>
</dbReference>
<proteinExistence type="predicted"/>
<dbReference type="RefSeq" id="WP_085267659.1">
    <property type="nucleotide sequence ID" value="NZ_AP022614.1"/>
</dbReference>
<sequence length="80" mass="8339">MKRSINALLAAGVLAAAGLMTTGVGTSSADTIQTENSYPTREACQDAGPGVKASTPGNWNNFWCVPDRNVAGSWRLVLSN</sequence>
<gene>
    <name evidence="1" type="ORF">MPRM_27920</name>
</gene>
<evidence type="ECO:0000313" key="2">
    <source>
        <dbReference type="Proteomes" id="UP000467105"/>
    </source>
</evidence>